<dbReference type="Pfam" id="PF00005">
    <property type="entry name" value="ABC_tran"/>
    <property type="match status" value="1"/>
</dbReference>
<sequence length="223" mass="24898">MIEINNLTFSYTGKNPYLLNDVSLNIEKGMYVSIVGENGSCKSTLLKLILGLLHPVSGNININTKNIGYVPQKLESFNSQFPISVEEVLLNHCKVNGIKDLSKLKKALKKVDLCDFKHKLIGNLSGGQQQRVFIARALIGDPELLILDEPSTGVDSKNQKSIYSLLKELNTNGKTIISVEHNIDIALCYSTHIIEVIEGSPKLYTKEEFIKYKTFNRDNIIGM</sequence>
<organism evidence="6 7">
    <name type="scientific">Clostridium thermobutyricum DSM 4928</name>
    <dbReference type="NCBI Taxonomy" id="1121339"/>
    <lineage>
        <taxon>Bacteria</taxon>
        <taxon>Bacillati</taxon>
        <taxon>Bacillota</taxon>
        <taxon>Clostridia</taxon>
        <taxon>Eubacteriales</taxon>
        <taxon>Clostridiaceae</taxon>
        <taxon>Clostridium</taxon>
    </lineage>
</organism>
<proteinExistence type="inferred from homology"/>
<dbReference type="SMART" id="SM00382">
    <property type="entry name" value="AAA"/>
    <property type="match status" value="1"/>
</dbReference>
<dbReference type="Proteomes" id="UP000191448">
    <property type="component" value="Unassembled WGS sequence"/>
</dbReference>
<dbReference type="OrthoDB" id="9806726at2"/>
<dbReference type="EC" id="3.6.3.-" evidence="6"/>
<evidence type="ECO:0000313" key="7">
    <source>
        <dbReference type="Proteomes" id="UP000191448"/>
    </source>
</evidence>
<evidence type="ECO:0000256" key="4">
    <source>
        <dbReference type="ARBA" id="ARBA00022840"/>
    </source>
</evidence>
<dbReference type="EMBL" id="LTAY01000103">
    <property type="protein sequence ID" value="OPX45373.1"/>
    <property type="molecule type" value="Genomic_DNA"/>
</dbReference>
<dbReference type="InterPro" id="IPR017871">
    <property type="entry name" value="ABC_transporter-like_CS"/>
</dbReference>
<dbReference type="InterPro" id="IPR003439">
    <property type="entry name" value="ABC_transporter-like_ATP-bd"/>
</dbReference>
<keyword evidence="6" id="KW-0378">Hydrolase</keyword>
<dbReference type="PROSITE" id="PS50893">
    <property type="entry name" value="ABC_TRANSPORTER_2"/>
    <property type="match status" value="1"/>
</dbReference>
<keyword evidence="3" id="KW-0547">Nucleotide-binding</keyword>
<dbReference type="PROSITE" id="PS00211">
    <property type="entry name" value="ABC_TRANSPORTER_1"/>
    <property type="match status" value="1"/>
</dbReference>
<dbReference type="PANTHER" id="PTHR42734:SF17">
    <property type="entry name" value="METAL TRANSPORT SYSTEM ATP-BINDING PROTEIN TM_0124-RELATED"/>
    <property type="match status" value="1"/>
</dbReference>
<dbReference type="PANTHER" id="PTHR42734">
    <property type="entry name" value="METAL TRANSPORT SYSTEM ATP-BINDING PROTEIN TM_0124-RELATED"/>
    <property type="match status" value="1"/>
</dbReference>
<accession>A0A1V4SNJ8</accession>
<protein>
    <submittedName>
        <fullName evidence="6">High-affinity zinc uptake system ATP-binding protein ZnuC</fullName>
        <ecNumber evidence="6">3.6.3.-</ecNumber>
    </submittedName>
</protein>
<dbReference type="InterPro" id="IPR003593">
    <property type="entry name" value="AAA+_ATPase"/>
</dbReference>
<comment type="caution">
    <text evidence="6">The sequence shown here is derived from an EMBL/GenBank/DDBJ whole genome shotgun (WGS) entry which is preliminary data.</text>
</comment>
<dbReference type="InterPro" id="IPR027417">
    <property type="entry name" value="P-loop_NTPase"/>
</dbReference>
<evidence type="ECO:0000256" key="1">
    <source>
        <dbReference type="ARBA" id="ARBA00005417"/>
    </source>
</evidence>
<evidence type="ECO:0000256" key="3">
    <source>
        <dbReference type="ARBA" id="ARBA00022741"/>
    </source>
</evidence>
<comment type="similarity">
    <text evidence="1">Belongs to the ABC transporter superfamily.</text>
</comment>
<reference evidence="6 7" key="1">
    <citation type="submission" date="2016-02" db="EMBL/GenBank/DDBJ databases">
        <title>Genome sequence of Clostridium thermobutyricum DSM 4928.</title>
        <authorList>
            <person name="Poehlein A."/>
            <person name="Daniel R."/>
        </authorList>
    </citation>
    <scope>NUCLEOTIDE SEQUENCE [LARGE SCALE GENOMIC DNA]</scope>
    <source>
        <strain evidence="6 7">DSM 4928</strain>
    </source>
</reference>
<keyword evidence="2" id="KW-0813">Transport</keyword>
<dbReference type="GO" id="GO:0005524">
    <property type="term" value="F:ATP binding"/>
    <property type="evidence" value="ECO:0007669"/>
    <property type="project" value="UniProtKB-KW"/>
</dbReference>
<dbReference type="Gene3D" id="3.40.50.300">
    <property type="entry name" value="P-loop containing nucleotide triphosphate hydrolases"/>
    <property type="match status" value="1"/>
</dbReference>
<keyword evidence="4 6" id="KW-0067">ATP-binding</keyword>
<evidence type="ECO:0000313" key="6">
    <source>
        <dbReference type="EMBL" id="OPX45373.1"/>
    </source>
</evidence>
<dbReference type="InterPro" id="IPR050153">
    <property type="entry name" value="Metal_Ion_Import_ABC"/>
</dbReference>
<dbReference type="SUPFAM" id="SSF52540">
    <property type="entry name" value="P-loop containing nucleoside triphosphate hydrolases"/>
    <property type="match status" value="1"/>
</dbReference>
<gene>
    <name evidence="6" type="primary">znuC</name>
    <name evidence="6" type="ORF">CLTHE_31370</name>
</gene>
<dbReference type="RefSeq" id="WP_080024221.1">
    <property type="nucleotide sequence ID" value="NZ_LTAY01000103.1"/>
</dbReference>
<dbReference type="GO" id="GO:0016887">
    <property type="term" value="F:ATP hydrolysis activity"/>
    <property type="evidence" value="ECO:0007669"/>
    <property type="project" value="InterPro"/>
</dbReference>
<evidence type="ECO:0000256" key="2">
    <source>
        <dbReference type="ARBA" id="ARBA00022448"/>
    </source>
</evidence>
<dbReference type="AlphaFoldDB" id="A0A1V4SNJ8"/>
<evidence type="ECO:0000259" key="5">
    <source>
        <dbReference type="PROSITE" id="PS50893"/>
    </source>
</evidence>
<name>A0A1V4SNJ8_9CLOT</name>
<feature type="domain" description="ABC transporter" evidence="5">
    <location>
        <begin position="2"/>
        <end position="223"/>
    </location>
</feature>